<dbReference type="STRING" id="355243.SAMN03080615_01626"/>
<sequence>MCNCMNDTLEIAQQHIKKDLPKHDPASVKIEWAGKIFRLEGNQNNNVVLPIDIRYRALKNDDTPYKNITRTGTSMAMNYCPFCGEKFE</sequence>
<proteinExistence type="predicted"/>
<organism evidence="1 2">
    <name type="scientific">Amphritea atlantica</name>
    <dbReference type="NCBI Taxonomy" id="355243"/>
    <lineage>
        <taxon>Bacteria</taxon>
        <taxon>Pseudomonadati</taxon>
        <taxon>Pseudomonadota</taxon>
        <taxon>Gammaproteobacteria</taxon>
        <taxon>Oceanospirillales</taxon>
        <taxon>Oceanospirillaceae</taxon>
        <taxon>Amphritea</taxon>
    </lineage>
</organism>
<dbReference type="EMBL" id="FOGB01000004">
    <property type="protein sequence ID" value="SEQ48266.1"/>
    <property type="molecule type" value="Genomic_DNA"/>
</dbReference>
<evidence type="ECO:0000313" key="2">
    <source>
        <dbReference type="Proteomes" id="UP000198749"/>
    </source>
</evidence>
<dbReference type="AlphaFoldDB" id="A0A1H9GDV5"/>
<reference evidence="2" key="1">
    <citation type="submission" date="2016-10" db="EMBL/GenBank/DDBJ databases">
        <authorList>
            <person name="Varghese N."/>
            <person name="Submissions S."/>
        </authorList>
    </citation>
    <scope>NUCLEOTIDE SEQUENCE [LARGE SCALE GENOMIC DNA]</scope>
    <source>
        <strain evidence="2">DSM 18887</strain>
    </source>
</reference>
<accession>A0A1H9GDV5</accession>
<evidence type="ECO:0000313" key="1">
    <source>
        <dbReference type="EMBL" id="SEQ48266.1"/>
    </source>
</evidence>
<protein>
    <submittedName>
        <fullName evidence="1">Uncharacterized protein</fullName>
    </submittedName>
</protein>
<keyword evidence="2" id="KW-1185">Reference proteome</keyword>
<dbReference type="Proteomes" id="UP000198749">
    <property type="component" value="Unassembled WGS sequence"/>
</dbReference>
<gene>
    <name evidence="1" type="ORF">SAMN03080615_01626</name>
</gene>
<name>A0A1H9GDV5_9GAMM</name>